<dbReference type="Proteomes" id="UP001595816">
    <property type="component" value="Unassembled WGS sequence"/>
</dbReference>
<reference evidence="2" key="1">
    <citation type="journal article" date="2019" name="Int. J. Syst. Evol. Microbiol.">
        <title>The Global Catalogue of Microorganisms (GCM) 10K type strain sequencing project: providing services to taxonomists for standard genome sequencing and annotation.</title>
        <authorList>
            <consortium name="The Broad Institute Genomics Platform"/>
            <consortium name="The Broad Institute Genome Sequencing Center for Infectious Disease"/>
            <person name="Wu L."/>
            <person name="Ma J."/>
        </authorList>
    </citation>
    <scope>NUCLEOTIDE SEQUENCE [LARGE SCALE GENOMIC DNA]</scope>
    <source>
        <strain evidence="2">CGMCC 4.7289</strain>
    </source>
</reference>
<name>A0ABV8LRS1_9ACTN</name>
<proteinExistence type="predicted"/>
<dbReference type="PANTHER" id="PTHR37807:SF3">
    <property type="entry name" value="OS07G0160300 PROTEIN"/>
    <property type="match status" value="1"/>
</dbReference>
<dbReference type="InterPro" id="IPR027417">
    <property type="entry name" value="P-loop_NTPase"/>
</dbReference>
<keyword evidence="2" id="KW-1185">Reference proteome</keyword>
<accession>A0ABV8LRS1</accession>
<gene>
    <name evidence="1" type="ORF">ACFOZ4_24285</name>
</gene>
<evidence type="ECO:0000313" key="2">
    <source>
        <dbReference type="Proteomes" id="UP001595816"/>
    </source>
</evidence>
<dbReference type="PANTHER" id="PTHR37807">
    <property type="entry name" value="OS07G0160300 PROTEIN"/>
    <property type="match status" value="1"/>
</dbReference>
<evidence type="ECO:0000313" key="1">
    <source>
        <dbReference type="EMBL" id="MFC4133742.1"/>
    </source>
</evidence>
<protein>
    <submittedName>
        <fullName evidence="1">AAA family ATPase</fullName>
    </submittedName>
</protein>
<dbReference type="EMBL" id="JBHSAY010000013">
    <property type="protein sequence ID" value="MFC4133742.1"/>
    <property type="molecule type" value="Genomic_DNA"/>
</dbReference>
<comment type="caution">
    <text evidence="1">The sequence shown here is derived from an EMBL/GenBank/DDBJ whole genome shotgun (WGS) entry which is preliminary data.</text>
</comment>
<sequence>MLVVMCGLPGSGKSTVAVELSRVLRAVVVSVDPIEAAMLRAGVDSGQPTGLAAYVVAEAVAQGALESGLPVVVDAVNDAVEARAQWVGLGTRMAAPVRFVEVVCRDEAVHQARLAARGRRYAELPEPSWDSVVRRRAAFERWRGQRLVVDGVRPVGEVVAELVVGLSPTADLG</sequence>
<dbReference type="SUPFAM" id="SSF52540">
    <property type="entry name" value="P-loop containing nucleoside triphosphate hydrolases"/>
    <property type="match status" value="1"/>
</dbReference>
<dbReference type="Gene3D" id="3.40.50.300">
    <property type="entry name" value="P-loop containing nucleotide triphosphate hydrolases"/>
    <property type="match status" value="1"/>
</dbReference>
<dbReference type="Pfam" id="PF13671">
    <property type="entry name" value="AAA_33"/>
    <property type="match status" value="1"/>
</dbReference>
<organism evidence="1 2">
    <name type="scientific">Hamadaea flava</name>
    <dbReference type="NCBI Taxonomy" id="1742688"/>
    <lineage>
        <taxon>Bacteria</taxon>
        <taxon>Bacillati</taxon>
        <taxon>Actinomycetota</taxon>
        <taxon>Actinomycetes</taxon>
        <taxon>Micromonosporales</taxon>
        <taxon>Micromonosporaceae</taxon>
        <taxon>Hamadaea</taxon>
    </lineage>
</organism>
<dbReference type="RefSeq" id="WP_253750443.1">
    <property type="nucleotide sequence ID" value="NZ_JAMZDZ010000001.1"/>
</dbReference>